<dbReference type="WBParaSite" id="SBAD_0000394801-mRNA-1">
    <property type="protein sequence ID" value="SBAD_0000394801-mRNA-1"/>
    <property type="gene ID" value="SBAD_0000394801"/>
</dbReference>
<feature type="chain" id="PRO_5043140029" evidence="1">
    <location>
        <begin position="20"/>
        <end position="72"/>
    </location>
</feature>
<dbReference type="EMBL" id="UZAM01007943">
    <property type="protein sequence ID" value="VDP02330.1"/>
    <property type="molecule type" value="Genomic_DNA"/>
</dbReference>
<evidence type="ECO:0000256" key="1">
    <source>
        <dbReference type="SAM" id="SignalP"/>
    </source>
</evidence>
<feature type="signal peptide" evidence="1">
    <location>
        <begin position="1"/>
        <end position="19"/>
    </location>
</feature>
<keyword evidence="1" id="KW-0732">Signal</keyword>
<reference evidence="2 3" key="2">
    <citation type="submission" date="2018-11" db="EMBL/GenBank/DDBJ databases">
        <authorList>
            <consortium name="Pathogen Informatics"/>
        </authorList>
    </citation>
    <scope>NUCLEOTIDE SEQUENCE [LARGE SCALE GENOMIC DNA]</scope>
</reference>
<protein>
    <submittedName>
        <fullName evidence="4">Secreted protein</fullName>
    </submittedName>
</protein>
<reference evidence="4" key="1">
    <citation type="submission" date="2016-06" db="UniProtKB">
        <authorList>
            <consortium name="WormBaseParasite"/>
        </authorList>
    </citation>
    <scope>IDENTIFICATION</scope>
</reference>
<gene>
    <name evidence="2" type="ORF">SBAD_LOCUS3778</name>
</gene>
<evidence type="ECO:0000313" key="3">
    <source>
        <dbReference type="Proteomes" id="UP000270296"/>
    </source>
</evidence>
<dbReference type="Proteomes" id="UP000270296">
    <property type="component" value="Unassembled WGS sequence"/>
</dbReference>
<accession>A0A183IJI2</accession>
<sequence length="72" mass="8522">MITPCLVLFLVLTAQFLEAVSRTIRHRSRGCDEMPIRLQKELFEKGCRSLYNSSMPRYRAQPVFRRSLILDY</sequence>
<proteinExistence type="predicted"/>
<dbReference type="AlphaFoldDB" id="A0A183IJI2"/>
<name>A0A183IJI2_9BILA</name>
<organism evidence="4">
    <name type="scientific">Soboliphyme baturini</name>
    <dbReference type="NCBI Taxonomy" id="241478"/>
    <lineage>
        <taxon>Eukaryota</taxon>
        <taxon>Metazoa</taxon>
        <taxon>Ecdysozoa</taxon>
        <taxon>Nematoda</taxon>
        <taxon>Enoplea</taxon>
        <taxon>Dorylaimia</taxon>
        <taxon>Dioctophymatida</taxon>
        <taxon>Dioctophymatoidea</taxon>
        <taxon>Soboliphymatidae</taxon>
        <taxon>Soboliphyme</taxon>
    </lineage>
</organism>
<keyword evidence="3" id="KW-1185">Reference proteome</keyword>
<evidence type="ECO:0000313" key="4">
    <source>
        <dbReference type="WBParaSite" id="SBAD_0000394801-mRNA-1"/>
    </source>
</evidence>
<evidence type="ECO:0000313" key="2">
    <source>
        <dbReference type="EMBL" id="VDP02330.1"/>
    </source>
</evidence>